<evidence type="ECO:0000256" key="13">
    <source>
        <dbReference type="SAM" id="MobiDB-lite"/>
    </source>
</evidence>
<feature type="domain" description="EF-hand" evidence="14">
    <location>
        <begin position="478"/>
        <end position="513"/>
    </location>
</feature>
<dbReference type="InterPro" id="IPR011992">
    <property type="entry name" value="EF-hand-dom_pair"/>
</dbReference>
<comment type="caution">
    <text evidence="15">The sequence shown here is derived from an EMBL/GenBank/DDBJ whole genome shotgun (WGS) entry which is preliminary data.</text>
</comment>
<keyword evidence="6" id="KW-0106">Calcium</keyword>
<reference evidence="15" key="1">
    <citation type="submission" date="2020-11" db="EMBL/GenBank/DDBJ databases">
        <title>Chlorella ohadii genome sequencing and assembly.</title>
        <authorList>
            <person name="Murik O."/>
            <person name="Treves H."/>
            <person name="Kedem I."/>
            <person name="Shotland Y."/>
            <person name="Kaplan A."/>
        </authorList>
    </citation>
    <scope>NUCLEOTIDE SEQUENCE</scope>
    <source>
        <strain evidence="15">1</strain>
    </source>
</reference>
<evidence type="ECO:0000256" key="2">
    <source>
        <dbReference type="ARBA" id="ARBA00005189"/>
    </source>
</evidence>
<evidence type="ECO:0000256" key="10">
    <source>
        <dbReference type="ARBA" id="ARBA00023264"/>
    </source>
</evidence>
<comment type="pathway">
    <text evidence="2">Lipid metabolism.</text>
</comment>
<dbReference type="InterPro" id="IPR033177">
    <property type="entry name" value="PSD-B"/>
</dbReference>
<dbReference type="Gene3D" id="1.10.238.10">
    <property type="entry name" value="EF-hand"/>
    <property type="match status" value="1"/>
</dbReference>
<dbReference type="InterPro" id="IPR018247">
    <property type="entry name" value="EF_Hand_1_Ca_BS"/>
</dbReference>
<dbReference type="GO" id="GO:0005509">
    <property type="term" value="F:calcium ion binding"/>
    <property type="evidence" value="ECO:0007669"/>
    <property type="project" value="InterPro"/>
</dbReference>
<evidence type="ECO:0000313" key="15">
    <source>
        <dbReference type="EMBL" id="KAI7845327.1"/>
    </source>
</evidence>
<feature type="domain" description="EF-hand" evidence="14">
    <location>
        <begin position="442"/>
        <end position="477"/>
    </location>
</feature>
<evidence type="ECO:0000256" key="12">
    <source>
        <dbReference type="ARBA" id="ARBA00024326"/>
    </source>
</evidence>
<comment type="cofactor">
    <cofactor evidence="1">
        <name>pyruvate</name>
        <dbReference type="ChEBI" id="CHEBI:15361"/>
    </cofactor>
</comment>
<feature type="region of interest" description="Disordered" evidence="13">
    <location>
        <begin position="280"/>
        <end position="326"/>
    </location>
</feature>
<feature type="compositionally biased region" description="Low complexity" evidence="13">
    <location>
        <begin position="358"/>
        <end position="385"/>
    </location>
</feature>
<dbReference type="PROSITE" id="PS50222">
    <property type="entry name" value="EF_HAND_2"/>
    <property type="match status" value="2"/>
</dbReference>
<feature type="region of interest" description="Disordered" evidence="13">
    <location>
        <begin position="347"/>
        <end position="385"/>
    </location>
</feature>
<dbReference type="AlphaFoldDB" id="A0AAD5DVS9"/>
<keyword evidence="4" id="KW-0444">Lipid biosynthesis</keyword>
<evidence type="ECO:0000256" key="9">
    <source>
        <dbReference type="ARBA" id="ARBA00023239"/>
    </source>
</evidence>
<evidence type="ECO:0000256" key="1">
    <source>
        <dbReference type="ARBA" id="ARBA00001928"/>
    </source>
</evidence>
<dbReference type="Pfam" id="PF02666">
    <property type="entry name" value="PS_Dcarbxylase"/>
    <property type="match status" value="1"/>
</dbReference>
<name>A0AAD5DVS9_9CHLO</name>
<protein>
    <recommendedName>
        <fullName evidence="3">phosphatidylserine decarboxylase</fullName>
        <ecNumber evidence="3">4.1.1.65</ecNumber>
    </recommendedName>
</protein>
<dbReference type="GO" id="GO:0004609">
    <property type="term" value="F:phosphatidylserine decarboxylase activity"/>
    <property type="evidence" value="ECO:0007669"/>
    <property type="project" value="UniProtKB-EC"/>
</dbReference>
<feature type="region of interest" description="Disordered" evidence="13">
    <location>
        <begin position="153"/>
        <end position="193"/>
    </location>
</feature>
<dbReference type="EMBL" id="JADXDR010000019">
    <property type="protein sequence ID" value="KAI7845327.1"/>
    <property type="molecule type" value="Genomic_DNA"/>
</dbReference>
<evidence type="ECO:0000256" key="3">
    <source>
        <dbReference type="ARBA" id="ARBA00012243"/>
    </source>
</evidence>
<dbReference type="PANTHER" id="PTHR10067:SF17">
    <property type="entry name" value="PHOSPHATIDYLSERINE DECARBOXYLASE PROENZYME 2"/>
    <property type="match status" value="1"/>
</dbReference>
<evidence type="ECO:0000256" key="11">
    <source>
        <dbReference type="ARBA" id="ARBA00023317"/>
    </source>
</evidence>
<feature type="compositionally biased region" description="Low complexity" evidence="13">
    <location>
        <begin position="153"/>
        <end position="165"/>
    </location>
</feature>
<dbReference type="PROSITE" id="PS00018">
    <property type="entry name" value="EF_HAND_1"/>
    <property type="match status" value="2"/>
</dbReference>
<proteinExistence type="predicted"/>
<keyword evidence="10" id="KW-1208">Phospholipid metabolism</keyword>
<comment type="pathway">
    <text evidence="12">Phospholipid metabolism; phosphatidylethanolamine biosynthesis.</text>
</comment>
<dbReference type="Pfam" id="PF13499">
    <property type="entry name" value="EF-hand_7"/>
    <property type="match status" value="1"/>
</dbReference>
<feature type="compositionally biased region" description="Low complexity" evidence="13">
    <location>
        <begin position="820"/>
        <end position="833"/>
    </location>
</feature>
<evidence type="ECO:0000256" key="8">
    <source>
        <dbReference type="ARBA" id="ARBA00023209"/>
    </source>
</evidence>
<sequence>MGLLQRAKRLASRLLGRGGAATDRKEGGNRVVRLARLPTRVFADGSFARGVAVEGLYGLTRLTVHEAELSLDSGRDPNAGSTESVAHPYNNRTKYYAVLSVGRQTFASKKVRRAGERPSSADLLPGNSGTVALSGGSATAGVAKSGGSATAAVATSGGSATAGPAKSGGSGTAGVARSSASGTAAAGGSSTRRRLEDDGVAVFRWEEGTDVVLQRSGATLAQIAVYAAGRIDGALGDKLQCWCTLDLATYFNEASSAASGAAAATDAPATAAAAGTAAAQSGAQLRQPGQQQQGQQQPPSVLLSSGGASSESSELQLSASEESEMQLSGLPHFEQHTLIPMERHPSLASEEQKRELAQHAQQAGQQAAQQAQQAAQQEHQQTGTAAPLLHSCSSRLSRRSLPRAGGGEVLQDVWLPLVDPGNDSKVCGRVRVSVRATSIETLEQQLWRRLLPIVDLNGDGLLTREEFGALLEAIGSELTHEEESELFAAADTNGDGLVGADELAATMTACHGEGEFNRLMKRCPVDGAELLPNDDVANIMYVTLALDEGTGESLRGGYTTPQQVSRSWLLSMTEWATQGLAGTPGALLRGNKVRLPPQGGYTTPQQVSRSWLLSMTEWATQGLAGTPGALLRGNKYKVGGLRTGAAAAHILIFDRRTKRVVEEAVNPALTLAMRAMYQSRAGKYLLRRGGGLKKLRQMTEKYGAFADSPESAADIPKFLATFRGQVDMKEALLESPSDYKSFNDFFYRKLKPEARPIASPADPSVVVSAADCRLMVYASVDDATRCWIKGRKFSLAGLLADPTVAAAVAPSPESKTDAKGSSSSSMGGSNGEAEAAAAGTLSATAGLAEQFRGGSMAIFRLAPQDYHRFHLPVSCRVLSITDVPGELMTVNPLAVNSPFANVFTRNKRSVLLLDAPGYGQVAYVAIGATVVGSIRWTVEVGQELGKGDECGFFAFGGSTIVVLFQQGAVVWDADLLQNSLSSLETRVLMGERLGVCGNAASSGEA</sequence>
<dbReference type="SMART" id="SM00054">
    <property type="entry name" value="EFh"/>
    <property type="match status" value="2"/>
</dbReference>
<accession>A0AAD5DVS9</accession>
<evidence type="ECO:0000256" key="6">
    <source>
        <dbReference type="ARBA" id="ARBA00022837"/>
    </source>
</evidence>
<evidence type="ECO:0000313" key="16">
    <source>
        <dbReference type="Proteomes" id="UP001205105"/>
    </source>
</evidence>
<evidence type="ECO:0000256" key="5">
    <source>
        <dbReference type="ARBA" id="ARBA00022793"/>
    </source>
</evidence>
<organism evidence="15 16">
    <name type="scientific">Chlorella ohadii</name>
    <dbReference type="NCBI Taxonomy" id="2649997"/>
    <lineage>
        <taxon>Eukaryota</taxon>
        <taxon>Viridiplantae</taxon>
        <taxon>Chlorophyta</taxon>
        <taxon>core chlorophytes</taxon>
        <taxon>Trebouxiophyceae</taxon>
        <taxon>Chlorellales</taxon>
        <taxon>Chlorellaceae</taxon>
        <taxon>Chlorella clade</taxon>
        <taxon>Chlorella</taxon>
    </lineage>
</organism>
<feature type="compositionally biased region" description="Basic and acidic residues" evidence="13">
    <location>
        <begin position="347"/>
        <end position="357"/>
    </location>
</feature>
<dbReference type="EC" id="4.1.1.65" evidence="3"/>
<feature type="region of interest" description="Disordered" evidence="13">
    <location>
        <begin position="109"/>
        <end position="128"/>
    </location>
</feature>
<keyword evidence="11" id="KW-0670">Pyruvate</keyword>
<dbReference type="NCBIfam" id="TIGR00163">
    <property type="entry name" value="PS_decarb"/>
    <property type="match status" value="1"/>
</dbReference>
<keyword evidence="5" id="KW-0210">Decarboxylase</keyword>
<keyword evidence="16" id="KW-1185">Reference proteome</keyword>
<dbReference type="PANTHER" id="PTHR10067">
    <property type="entry name" value="PHOSPHATIDYLSERINE DECARBOXYLASE"/>
    <property type="match status" value="1"/>
</dbReference>
<dbReference type="InterPro" id="IPR003817">
    <property type="entry name" value="PS_Dcarbxylase"/>
</dbReference>
<feature type="compositionally biased region" description="Low complexity" evidence="13">
    <location>
        <begin position="173"/>
        <end position="190"/>
    </location>
</feature>
<evidence type="ECO:0000256" key="4">
    <source>
        <dbReference type="ARBA" id="ARBA00022516"/>
    </source>
</evidence>
<feature type="region of interest" description="Disordered" evidence="13">
    <location>
        <begin position="809"/>
        <end position="833"/>
    </location>
</feature>
<dbReference type="InterPro" id="IPR002048">
    <property type="entry name" value="EF_hand_dom"/>
</dbReference>
<dbReference type="CDD" id="cd00051">
    <property type="entry name" value="EFh"/>
    <property type="match status" value="1"/>
</dbReference>
<dbReference type="Proteomes" id="UP001205105">
    <property type="component" value="Unassembled WGS sequence"/>
</dbReference>
<keyword evidence="8" id="KW-0594">Phospholipid biosynthesis</keyword>
<keyword evidence="7" id="KW-0443">Lipid metabolism</keyword>
<evidence type="ECO:0000256" key="7">
    <source>
        <dbReference type="ARBA" id="ARBA00023098"/>
    </source>
</evidence>
<evidence type="ECO:0000259" key="14">
    <source>
        <dbReference type="PROSITE" id="PS50222"/>
    </source>
</evidence>
<dbReference type="SUPFAM" id="SSF47473">
    <property type="entry name" value="EF-hand"/>
    <property type="match status" value="1"/>
</dbReference>
<keyword evidence="9" id="KW-0456">Lyase</keyword>
<gene>
    <name evidence="15" type="ORF">COHA_001168</name>
</gene>
<dbReference type="GO" id="GO:0008654">
    <property type="term" value="P:phospholipid biosynthetic process"/>
    <property type="evidence" value="ECO:0007669"/>
    <property type="project" value="UniProtKB-KW"/>
</dbReference>